<name>A0A0E9QPL8_ANGAN</name>
<proteinExistence type="predicted"/>
<organism evidence="1">
    <name type="scientific">Anguilla anguilla</name>
    <name type="common">European freshwater eel</name>
    <name type="synonym">Muraena anguilla</name>
    <dbReference type="NCBI Taxonomy" id="7936"/>
    <lineage>
        <taxon>Eukaryota</taxon>
        <taxon>Metazoa</taxon>
        <taxon>Chordata</taxon>
        <taxon>Craniata</taxon>
        <taxon>Vertebrata</taxon>
        <taxon>Euteleostomi</taxon>
        <taxon>Actinopterygii</taxon>
        <taxon>Neopterygii</taxon>
        <taxon>Teleostei</taxon>
        <taxon>Anguilliformes</taxon>
        <taxon>Anguillidae</taxon>
        <taxon>Anguilla</taxon>
    </lineage>
</organism>
<dbReference type="EMBL" id="GBXM01090387">
    <property type="protein sequence ID" value="JAH18190.1"/>
    <property type="molecule type" value="Transcribed_RNA"/>
</dbReference>
<reference evidence="1" key="1">
    <citation type="submission" date="2014-11" db="EMBL/GenBank/DDBJ databases">
        <authorList>
            <person name="Amaro Gonzalez C."/>
        </authorList>
    </citation>
    <scope>NUCLEOTIDE SEQUENCE</scope>
</reference>
<accession>A0A0E9QPL8</accession>
<evidence type="ECO:0000313" key="1">
    <source>
        <dbReference type="EMBL" id="JAH18190.1"/>
    </source>
</evidence>
<dbReference type="AlphaFoldDB" id="A0A0E9QPL8"/>
<sequence>MASTSFKYNMCRIAFHCCRKSDNVSLFLDRQEKNNNK</sequence>
<protein>
    <submittedName>
        <fullName evidence="1">Uncharacterized protein</fullName>
    </submittedName>
</protein>
<reference evidence="1" key="2">
    <citation type="journal article" date="2015" name="Fish Shellfish Immunol.">
        <title>Early steps in the European eel (Anguilla anguilla)-Vibrio vulnificus interaction in the gills: Role of the RtxA13 toxin.</title>
        <authorList>
            <person name="Callol A."/>
            <person name="Pajuelo D."/>
            <person name="Ebbesson L."/>
            <person name="Teles M."/>
            <person name="MacKenzie S."/>
            <person name="Amaro C."/>
        </authorList>
    </citation>
    <scope>NUCLEOTIDE SEQUENCE</scope>
</reference>